<gene>
    <name evidence="10" type="ORF">CDV36_006258</name>
</gene>
<evidence type="ECO:0000256" key="1">
    <source>
        <dbReference type="ARBA" id="ARBA00001974"/>
    </source>
</evidence>
<evidence type="ECO:0000256" key="5">
    <source>
        <dbReference type="ARBA" id="ARBA00036066"/>
    </source>
</evidence>
<reference evidence="10 11" key="1">
    <citation type="submission" date="2017-06" db="EMBL/GenBank/DDBJ databases">
        <title>Comparative genomic analysis of Ambrosia Fusariam Clade fungi.</title>
        <authorList>
            <person name="Stajich J.E."/>
            <person name="Carrillo J."/>
            <person name="Kijimoto T."/>
            <person name="Eskalen A."/>
            <person name="O'Donnell K."/>
            <person name="Kasson M."/>
        </authorList>
    </citation>
    <scope>NUCLEOTIDE SEQUENCE [LARGE SCALE GENOMIC DNA]</scope>
    <source>
        <strain evidence="10">UCR3666</strain>
    </source>
</reference>
<evidence type="ECO:0000256" key="3">
    <source>
        <dbReference type="ARBA" id="ARBA00022827"/>
    </source>
</evidence>
<keyword evidence="11" id="KW-1185">Reference proteome</keyword>
<dbReference type="EMBL" id="NKUJ01000093">
    <property type="protein sequence ID" value="RMJ14079.1"/>
    <property type="molecule type" value="Genomic_DNA"/>
</dbReference>
<name>A0A3M2S950_9HYPO</name>
<comment type="similarity">
    <text evidence="6">Belongs to the L2HGDH family.</text>
</comment>
<evidence type="ECO:0000256" key="7">
    <source>
        <dbReference type="ARBA" id="ARBA00038878"/>
    </source>
</evidence>
<dbReference type="PANTHER" id="PTHR43104">
    <property type="entry name" value="L-2-HYDROXYGLUTARATE DEHYDROGENASE, MITOCHONDRIAL"/>
    <property type="match status" value="1"/>
</dbReference>
<dbReference type="InterPro" id="IPR006076">
    <property type="entry name" value="FAD-dep_OxRdtase"/>
</dbReference>
<evidence type="ECO:0000256" key="4">
    <source>
        <dbReference type="ARBA" id="ARBA00023002"/>
    </source>
</evidence>
<proteinExistence type="inferred from homology"/>
<dbReference type="EC" id="1.1.99.2" evidence="7"/>
<dbReference type="OrthoDB" id="498204at2759"/>
<accession>A0A3M2S950</accession>
<keyword evidence="4" id="KW-0560">Oxidoreductase</keyword>
<evidence type="ECO:0000313" key="10">
    <source>
        <dbReference type="EMBL" id="RMJ14079.1"/>
    </source>
</evidence>
<comment type="catalytic activity">
    <reaction evidence="5">
        <text>(S)-2-hydroxyglutarate + A = 2-oxoglutarate + AH2</text>
        <dbReference type="Rhea" id="RHEA:21252"/>
        <dbReference type="ChEBI" id="CHEBI:13193"/>
        <dbReference type="ChEBI" id="CHEBI:16782"/>
        <dbReference type="ChEBI" id="CHEBI:16810"/>
        <dbReference type="ChEBI" id="CHEBI:17499"/>
        <dbReference type="EC" id="1.1.99.2"/>
    </reaction>
</comment>
<dbReference type="Pfam" id="PF01266">
    <property type="entry name" value="DAO"/>
    <property type="match status" value="1"/>
</dbReference>
<organism evidence="10 11">
    <name type="scientific">Fusarium kuroshium</name>
    <dbReference type="NCBI Taxonomy" id="2010991"/>
    <lineage>
        <taxon>Eukaryota</taxon>
        <taxon>Fungi</taxon>
        <taxon>Dikarya</taxon>
        <taxon>Ascomycota</taxon>
        <taxon>Pezizomycotina</taxon>
        <taxon>Sordariomycetes</taxon>
        <taxon>Hypocreomycetidae</taxon>
        <taxon>Hypocreales</taxon>
        <taxon>Nectriaceae</taxon>
        <taxon>Fusarium</taxon>
        <taxon>Fusarium solani species complex</taxon>
    </lineage>
</organism>
<dbReference type="SUPFAM" id="SSF51905">
    <property type="entry name" value="FAD/NAD(P)-binding domain"/>
    <property type="match status" value="1"/>
</dbReference>
<dbReference type="InterPro" id="IPR036188">
    <property type="entry name" value="FAD/NAD-bd_sf"/>
</dbReference>
<dbReference type="Gene3D" id="3.50.50.60">
    <property type="entry name" value="FAD/NAD(P)-binding domain"/>
    <property type="match status" value="1"/>
</dbReference>
<feature type="domain" description="FAD dependent oxidoreductase" evidence="9">
    <location>
        <begin position="37"/>
        <end position="405"/>
    </location>
</feature>
<dbReference type="GO" id="GO:0047545">
    <property type="term" value="F:(S)-2-hydroxyglutarate dehydrogenase activity"/>
    <property type="evidence" value="ECO:0007669"/>
    <property type="project" value="UniProtKB-EC"/>
</dbReference>
<dbReference type="PANTHER" id="PTHR43104:SF4">
    <property type="entry name" value="L-2-HYDROXYGLUTARATE DEHYDROGENASE, MITOCHONDRIAL"/>
    <property type="match status" value="1"/>
</dbReference>
<dbReference type="Proteomes" id="UP000277212">
    <property type="component" value="Unassembled WGS sequence"/>
</dbReference>
<evidence type="ECO:0000256" key="8">
    <source>
        <dbReference type="ARBA" id="ARBA00041137"/>
    </source>
</evidence>
<evidence type="ECO:0000256" key="2">
    <source>
        <dbReference type="ARBA" id="ARBA00022630"/>
    </source>
</evidence>
<keyword evidence="2" id="KW-0285">Flavoprotein</keyword>
<dbReference type="STRING" id="2010991.A0A3M2S950"/>
<dbReference type="AlphaFoldDB" id="A0A3M2S950"/>
<dbReference type="Gene3D" id="3.30.9.10">
    <property type="entry name" value="D-Amino Acid Oxidase, subunit A, domain 2"/>
    <property type="match status" value="1"/>
</dbReference>
<evidence type="ECO:0000259" key="9">
    <source>
        <dbReference type="Pfam" id="PF01266"/>
    </source>
</evidence>
<keyword evidence="3" id="KW-0274">FAD</keyword>
<evidence type="ECO:0000256" key="6">
    <source>
        <dbReference type="ARBA" id="ARBA00037941"/>
    </source>
</evidence>
<evidence type="ECO:0000313" key="11">
    <source>
        <dbReference type="Proteomes" id="UP000277212"/>
    </source>
</evidence>
<comment type="cofactor">
    <cofactor evidence="1">
        <name>FAD</name>
        <dbReference type="ChEBI" id="CHEBI:57692"/>
    </cofactor>
</comment>
<comment type="caution">
    <text evidence="10">The sequence shown here is derived from an EMBL/GenBank/DDBJ whole genome shotgun (WGS) entry which is preliminary data.</text>
</comment>
<sequence length="416" mass="44519">MYMMLRPLVRSAPSGWRGIQKLNFSSTSAARADFTHAVIGGGVVGLAIARKLAQRGDNSTVLIERHNAVGTETSSRNSEVIHAGIYYGPSSLKAKLCIRGKNLLYELCEKHDVGHRRTGKWIVAQNEAQRGALEKIHALCENELGVPMRWVSGEEVKRDGEGVKAACALDSPTTGIVDSHGLMMCLLGLFEEAGGVAALNSPVVGITPLGAQPGSEGWEIEVKDASTGETSSITAETLINAAGLGAATIHNMIVPADRKQSLYYAKGNYFSYSASHPRISRLIYPAPEPGAAGLGTHLTLDLAGRVRFGPDVEWVDRPDDLAVNAARLPQAIVEIQKYLPGVKAEDLVADYAGIRPKLADQGAVLKGKGFHDFVIRREEGYEGWVNLLGIESPGLTSSLAIAEEVEGLVYGKEQSL</sequence>
<protein>
    <recommendedName>
        <fullName evidence="8">L-2-hydroxyglutarate dehydrogenase, mitochondrial</fullName>
        <ecNumber evidence="7">1.1.99.2</ecNumber>
    </recommendedName>
</protein>